<dbReference type="Proteomes" id="UP001199642">
    <property type="component" value="Chromosome"/>
</dbReference>
<evidence type="ECO:0000256" key="1">
    <source>
        <dbReference type="ARBA" id="ARBA00000085"/>
    </source>
</evidence>
<evidence type="ECO:0000259" key="6">
    <source>
        <dbReference type="Pfam" id="PF02518"/>
    </source>
</evidence>
<dbReference type="InterPro" id="IPR050482">
    <property type="entry name" value="Sensor_HK_TwoCompSys"/>
</dbReference>
<dbReference type="InterPro" id="IPR036890">
    <property type="entry name" value="HATPase_C_sf"/>
</dbReference>
<dbReference type="SUPFAM" id="SSF55874">
    <property type="entry name" value="ATPase domain of HSP90 chaperone/DNA topoisomerase II/histidine kinase"/>
    <property type="match status" value="1"/>
</dbReference>
<dbReference type="RefSeq" id="WP_231821468.1">
    <property type="nucleotide sequence ID" value="NZ_CP082781.1"/>
</dbReference>
<dbReference type="PANTHER" id="PTHR24421:SF10">
    <property type="entry name" value="NITRATE_NITRITE SENSOR PROTEIN NARQ"/>
    <property type="match status" value="1"/>
</dbReference>
<dbReference type="Pfam" id="PF02518">
    <property type="entry name" value="HATPase_c"/>
    <property type="match status" value="1"/>
</dbReference>
<evidence type="ECO:0000313" key="7">
    <source>
        <dbReference type="EMBL" id="UGS28353.1"/>
    </source>
</evidence>
<evidence type="ECO:0000313" key="8">
    <source>
        <dbReference type="Proteomes" id="UP001199642"/>
    </source>
</evidence>
<keyword evidence="8" id="KW-1185">Reference proteome</keyword>
<dbReference type="CDD" id="cd16917">
    <property type="entry name" value="HATPase_UhpB-NarQ-NarX-like"/>
    <property type="match status" value="1"/>
</dbReference>
<name>A0ABY3RWA4_9MICO</name>
<proteinExistence type="predicted"/>
<protein>
    <recommendedName>
        <fullName evidence="2">histidine kinase</fullName>
        <ecNumber evidence="2">2.7.13.3</ecNumber>
    </recommendedName>
</protein>
<feature type="domain" description="Histidine kinase/HSP90-like ATPase" evidence="6">
    <location>
        <begin position="100"/>
        <end position="189"/>
    </location>
</feature>
<evidence type="ECO:0000256" key="2">
    <source>
        <dbReference type="ARBA" id="ARBA00012438"/>
    </source>
</evidence>
<dbReference type="InterPro" id="IPR003594">
    <property type="entry name" value="HATPase_dom"/>
</dbReference>
<evidence type="ECO:0000256" key="5">
    <source>
        <dbReference type="ARBA" id="ARBA00023012"/>
    </source>
</evidence>
<reference evidence="7 8" key="1">
    <citation type="submission" date="2023-01" db="EMBL/GenBank/DDBJ databases">
        <title>Characterization of estradiol degrading bacteria Microbacterium sp. MZT7 and reveal degrading genes through genome analysis.</title>
        <authorList>
            <person name="Hao P."/>
            <person name="Gao Y."/>
        </authorList>
    </citation>
    <scope>NUCLEOTIDE SEQUENCE [LARGE SCALE GENOMIC DNA]</scope>
    <source>
        <strain evidence="7 8">MZT7</strain>
    </source>
</reference>
<accession>A0ABY3RWA4</accession>
<comment type="catalytic activity">
    <reaction evidence="1">
        <text>ATP + protein L-histidine = ADP + protein N-phospho-L-histidine.</text>
        <dbReference type="EC" id="2.7.13.3"/>
    </reaction>
</comment>
<dbReference type="Gene3D" id="3.30.565.10">
    <property type="entry name" value="Histidine kinase-like ATPase, C-terminal domain"/>
    <property type="match status" value="1"/>
</dbReference>
<keyword evidence="3" id="KW-0808">Transferase</keyword>
<dbReference type="EMBL" id="CP082781">
    <property type="protein sequence ID" value="UGS28353.1"/>
    <property type="molecule type" value="Genomic_DNA"/>
</dbReference>
<keyword evidence="5" id="KW-0902">Two-component regulatory system</keyword>
<gene>
    <name evidence="7" type="ORF">K8F61_09450</name>
</gene>
<organism evidence="7 8">
    <name type="scientific">Microbacterium resistens</name>
    <dbReference type="NCBI Taxonomy" id="156977"/>
    <lineage>
        <taxon>Bacteria</taxon>
        <taxon>Bacillati</taxon>
        <taxon>Actinomycetota</taxon>
        <taxon>Actinomycetes</taxon>
        <taxon>Micrococcales</taxon>
        <taxon>Microbacteriaceae</taxon>
        <taxon>Microbacterium</taxon>
    </lineage>
</organism>
<dbReference type="PANTHER" id="PTHR24421">
    <property type="entry name" value="NITRATE/NITRITE SENSOR PROTEIN NARX-RELATED"/>
    <property type="match status" value="1"/>
</dbReference>
<dbReference type="EC" id="2.7.13.3" evidence="2"/>
<evidence type="ECO:0000256" key="4">
    <source>
        <dbReference type="ARBA" id="ARBA00022777"/>
    </source>
</evidence>
<keyword evidence="4" id="KW-0418">Kinase</keyword>
<evidence type="ECO:0000256" key="3">
    <source>
        <dbReference type="ARBA" id="ARBA00022679"/>
    </source>
</evidence>
<sequence length="193" mass="20577">MEAAAAAQAATTGAPPVLQVFGVAKHYGEAVALSRHALIEMQTIIGVLRTSDEKLDDALDNSGYNVPSLEELVEVFRTAYLPVVLVRDGTETALSPNLRTAIYRIAQEALTNALRYANDATRVELRLAVTADEVHLRVSDDGRSESTFTHGSGQGIVGIGEWARLLGGSAEAGPRAQGGWLVDVRIPLQRGDT</sequence>